<organism evidence="1 2">
    <name type="scientific">Dreissena polymorpha</name>
    <name type="common">Zebra mussel</name>
    <name type="synonym">Mytilus polymorpha</name>
    <dbReference type="NCBI Taxonomy" id="45954"/>
    <lineage>
        <taxon>Eukaryota</taxon>
        <taxon>Metazoa</taxon>
        <taxon>Spiralia</taxon>
        <taxon>Lophotrochozoa</taxon>
        <taxon>Mollusca</taxon>
        <taxon>Bivalvia</taxon>
        <taxon>Autobranchia</taxon>
        <taxon>Heteroconchia</taxon>
        <taxon>Euheterodonta</taxon>
        <taxon>Imparidentia</taxon>
        <taxon>Neoheterodontei</taxon>
        <taxon>Myida</taxon>
        <taxon>Dreissenoidea</taxon>
        <taxon>Dreissenidae</taxon>
        <taxon>Dreissena</taxon>
    </lineage>
</organism>
<name>A0A9D4CUU4_DREPO</name>
<dbReference type="Proteomes" id="UP000828390">
    <property type="component" value="Unassembled WGS sequence"/>
</dbReference>
<keyword evidence="2" id="KW-1185">Reference proteome</keyword>
<comment type="caution">
    <text evidence="1">The sequence shown here is derived from an EMBL/GenBank/DDBJ whole genome shotgun (WGS) entry which is preliminary data.</text>
</comment>
<evidence type="ECO:0000313" key="1">
    <source>
        <dbReference type="EMBL" id="KAH3730686.1"/>
    </source>
</evidence>
<evidence type="ECO:0000313" key="2">
    <source>
        <dbReference type="Proteomes" id="UP000828390"/>
    </source>
</evidence>
<dbReference type="EMBL" id="JAIWYP010000012">
    <property type="protein sequence ID" value="KAH3730686.1"/>
    <property type="molecule type" value="Genomic_DNA"/>
</dbReference>
<reference evidence="1" key="1">
    <citation type="journal article" date="2019" name="bioRxiv">
        <title>The Genome of the Zebra Mussel, Dreissena polymorpha: A Resource for Invasive Species Research.</title>
        <authorList>
            <person name="McCartney M.A."/>
            <person name="Auch B."/>
            <person name="Kono T."/>
            <person name="Mallez S."/>
            <person name="Zhang Y."/>
            <person name="Obille A."/>
            <person name="Becker A."/>
            <person name="Abrahante J.E."/>
            <person name="Garbe J."/>
            <person name="Badalamenti J.P."/>
            <person name="Herman A."/>
            <person name="Mangelson H."/>
            <person name="Liachko I."/>
            <person name="Sullivan S."/>
            <person name="Sone E.D."/>
            <person name="Koren S."/>
            <person name="Silverstein K.A.T."/>
            <person name="Beckman K.B."/>
            <person name="Gohl D.M."/>
        </authorList>
    </citation>
    <scope>NUCLEOTIDE SEQUENCE</scope>
    <source>
        <strain evidence="1">Duluth1</strain>
        <tissue evidence="1">Whole animal</tissue>
    </source>
</reference>
<reference evidence="1" key="2">
    <citation type="submission" date="2020-11" db="EMBL/GenBank/DDBJ databases">
        <authorList>
            <person name="McCartney M.A."/>
            <person name="Auch B."/>
            <person name="Kono T."/>
            <person name="Mallez S."/>
            <person name="Becker A."/>
            <person name="Gohl D.M."/>
            <person name="Silverstein K.A.T."/>
            <person name="Koren S."/>
            <person name="Bechman K.B."/>
            <person name="Herman A."/>
            <person name="Abrahante J.E."/>
            <person name="Garbe J."/>
        </authorList>
    </citation>
    <scope>NUCLEOTIDE SEQUENCE</scope>
    <source>
        <strain evidence="1">Duluth1</strain>
        <tissue evidence="1">Whole animal</tissue>
    </source>
</reference>
<protein>
    <submittedName>
        <fullName evidence="1">Uncharacterized protein</fullName>
    </submittedName>
</protein>
<dbReference type="AlphaFoldDB" id="A0A9D4CUU4"/>
<sequence length="133" mass="14471">MDAGCVETFRNRPNRVVGLLESCTYQSLHDLRHELECIASAAARLLSNSTAASVEYDVLTRFVGFVEQSLDYLENTAISEGEADNRLCTVQTTSGHGLVGRPAYVISYEQLNFLAEQGFTAAQMGEITGTSTV</sequence>
<accession>A0A9D4CUU4</accession>
<proteinExistence type="predicted"/>
<gene>
    <name evidence="1" type="ORF">DPMN_056678</name>
</gene>